<dbReference type="AlphaFoldDB" id="A0A371CV94"/>
<accession>A0A371CV94</accession>
<sequence length="74" mass="8259">MSLLCSSFWRILVLWPSGSRRGGSRVVIGISLAGLSRINFATDSNFATAPSLRRLGLYSHVRKNSPWYKVHVNP</sequence>
<protein>
    <submittedName>
        <fullName evidence="1">Uncharacterized protein</fullName>
    </submittedName>
</protein>
<dbReference type="EMBL" id="KZ857453">
    <property type="protein sequence ID" value="RDX44204.1"/>
    <property type="molecule type" value="Genomic_DNA"/>
</dbReference>
<keyword evidence="2" id="KW-1185">Reference proteome</keyword>
<evidence type="ECO:0000313" key="2">
    <source>
        <dbReference type="Proteomes" id="UP000256964"/>
    </source>
</evidence>
<reference evidence="1 2" key="1">
    <citation type="journal article" date="2018" name="Biotechnol. Biofuels">
        <title>Integrative visual omics of the white-rot fungus Polyporus brumalis exposes the biotechnological potential of its oxidative enzymes for delignifying raw plant biomass.</title>
        <authorList>
            <person name="Miyauchi S."/>
            <person name="Rancon A."/>
            <person name="Drula E."/>
            <person name="Hage H."/>
            <person name="Chaduli D."/>
            <person name="Favel A."/>
            <person name="Grisel S."/>
            <person name="Henrissat B."/>
            <person name="Herpoel-Gimbert I."/>
            <person name="Ruiz-Duenas F.J."/>
            <person name="Chevret D."/>
            <person name="Hainaut M."/>
            <person name="Lin J."/>
            <person name="Wang M."/>
            <person name="Pangilinan J."/>
            <person name="Lipzen A."/>
            <person name="Lesage-Meessen L."/>
            <person name="Navarro D."/>
            <person name="Riley R."/>
            <person name="Grigoriev I.V."/>
            <person name="Zhou S."/>
            <person name="Raouche S."/>
            <person name="Rosso M.N."/>
        </authorList>
    </citation>
    <scope>NUCLEOTIDE SEQUENCE [LARGE SCALE GENOMIC DNA]</scope>
    <source>
        <strain evidence="1 2">BRFM 1820</strain>
    </source>
</reference>
<evidence type="ECO:0000313" key="1">
    <source>
        <dbReference type="EMBL" id="RDX44204.1"/>
    </source>
</evidence>
<name>A0A371CV94_9APHY</name>
<gene>
    <name evidence="1" type="ORF">OH76DRAFT_1111009</name>
</gene>
<organism evidence="1 2">
    <name type="scientific">Lentinus brumalis</name>
    <dbReference type="NCBI Taxonomy" id="2498619"/>
    <lineage>
        <taxon>Eukaryota</taxon>
        <taxon>Fungi</taxon>
        <taxon>Dikarya</taxon>
        <taxon>Basidiomycota</taxon>
        <taxon>Agaricomycotina</taxon>
        <taxon>Agaricomycetes</taxon>
        <taxon>Polyporales</taxon>
        <taxon>Polyporaceae</taxon>
        <taxon>Lentinus</taxon>
    </lineage>
</organism>
<dbReference type="Proteomes" id="UP000256964">
    <property type="component" value="Unassembled WGS sequence"/>
</dbReference>
<proteinExistence type="predicted"/>